<dbReference type="AlphaFoldDB" id="A0ABD2ZFQ9"/>
<proteinExistence type="predicted"/>
<gene>
    <name evidence="2" type="ORF">ACH5RR_024139</name>
</gene>
<comment type="caution">
    <text evidence="2">The sequence shown here is derived from an EMBL/GenBank/DDBJ whole genome shotgun (WGS) entry which is preliminary data.</text>
</comment>
<name>A0ABD2ZFQ9_9GENT</name>
<dbReference type="Gene3D" id="2.60.40.150">
    <property type="entry name" value="C2 domain"/>
    <property type="match status" value="1"/>
</dbReference>
<dbReference type="Pfam" id="PF00168">
    <property type="entry name" value="C2"/>
    <property type="match status" value="1"/>
</dbReference>
<dbReference type="PROSITE" id="PS50004">
    <property type="entry name" value="C2"/>
    <property type="match status" value="1"/>
</dbReference>
<evidence type="ECO:0000259" key="1">
    <source>
        <dbReference type="PROSITE" id="PS50004"/>
    </source>
</evidence>
<feature type="domain" description="C2" evidence="1">
    <location>
        <begin position="1"/>
        <end position="119"/>
    </location>
</feature>
<accession>A0ABD2ZFQ9</accession>
<reference evidence="2 3" key="1">
    <citation type="submission" date="2024-11" db="EMBL/GenBank/DDBJ databases">
        <title>A near-complete genome assembly of Cinchona calisaya.</title>
        <authorList>
            <person name="Lian D.C."/>
            <person name="Zhao X.W."/>
            <person name="Wei L."/>
        </authorList>
    </citation>
    <scope>NUCLEOTIDE SEQUENCE [LARGE SCALE GENOMIC DNA]</scope>
    <source>
        <tissue evidence="2">Nenye</tissue>
    </source>
</reference>
<dbReference type="SUPFAM" id="SSF49562">
    <property type="entry name" value="C2 domain (Calcium/lipid-binding domain, CaLB)"/>
    <property type="match status" value="1"/>
</dbReference>
<evidence type="ECO:0000313" key="3">
    <source>
        <dbReference type="Proteomes" id="UP001630127"/>
    </source>
</evidence>
<dbReference type="Proteomes" id="UP001630127">
    <property type="component" value="Unassembled WGS sequence"/>
</dbReference>
<dbReference type="InterPro" id="IPR000008">
    <property type="entry name" value="C2_dom"/>
</dbReference>
<dbReference type="InterPro" id="IPR035892">
    <property type="entry name" value="C2_domain_sf"/>
</dbReference>
<protein>
    <recommendedName>
        <fullName evidence="1">C2 domain-containing protein</fullName>
    </recommendedName>
</protein>
<organism evidence="2 3">
    <name type="scientific">Cinchona calisaya</name>
    <dbReference type="NCBI Taxonomy" id="153742"/>
    <lineage>
        <taxon>Eukaryota</taxon>
        <taxon>Viridiplantae</taxon>
        <taxon>Streptophyta</taxon>
        <taxon>Embryophyta</taxon>
        <taxon>Tracheophyta</taxon>
        <taxon>Spermatophyta</taxon>
        <taxon>Magnoliopsida</taxon>
        <taxon>eudicotyledons</taxon>
        <taxon>Gunneridae</taxon>
        <taxon>Pentapetalae</taxon>
        <taxon>asterids</taxon>
        <taxon>lamiids</taxon>
        <taxon>Gentianales</taxon>
        <taxon>Rubiaceae</taxon>
        <taxon>Cinchonoideae</taxon>
        <taxon>Cinchoneae</taxon>
        <taxon>Cinchona</taxon>
    </lineage>
</organism>
<sequence length="257" mass="29228">MASSLGKNSRIIEIEVKSAKLNSKEVGNFYVRISIGETQELQTKSVKFLKTITFPWNQKFVFSVPENFIFDEKSTISFTLFKARRYLSDIVVGKATGEMKALFPVDECKEDDGGGKAAYDKDEEEVDTEPEIQEKETFELKAEVGIPILKESCVVGTLNVSIVAWEEYYLYEVNLYGRWRKSFSIFRGSEKIGNMVLQKAKQQKYISFVGNVKWRNLAMGFDELMVKKEANEKKPTKKRSSLGMMCFAANASNGTMD</sequence>
<evidence type="ECO:0000313" key="2">
    <source>
        <dbReference type="EMBL" id="KAL3517237.1"/>
    </source>
</evidence>
<dbReference type="CDD" id="cd00030">
    <property type="entry name" value="C2"/>
    <property type="match status" value="1"/>
</dbReference>
<keyword evidence="3" id="KW-1185">Reference proteome</keyword>
<dbReference type="EMBL" id="JBJUIK010000010">
    <property type="protein sequence ID" value="KAL3517237.1"/>
    <property type="molecule type" value="Genomic_DNA"/>
</dbReference>